<proteinExistence type="inferred from homology"/>
<dbReference type="PANTHER" id="PTHR43459">
    <property type="entry name" value="ENOYL-COA HYDRATASE"/>
    <property type="match status" value="1"/>
</dbReference>
<dbReference type="EMBL" id="JAAOZC010000006">
    <property type="protein sequence ID" value="NIJ08742.1"/>
    <property type="molecule type" value="Genomic_DNA"/>
</dbReference>
<keyword evidence="3" id="KW-1185">Reference proteome</keyword>
<dbReference type="InterPro" id="IPR014748">
    <property type="entry name" value="Enoyl-CoA_hydra_C"/>
</dbReference>
<dbReference type="Gene3D" id="1.10.12.10">
    <property type="entry name" value="Lyase 2-enoyl-coa Hydratase, Chain A, domain 2"/>
    <property type="match status" value="1"/>
</dbReference>
<dbReference type="CDD" id="cd06558">
    <property type="entry name" value="crotonase-like"/>
    <property type="match status" value="1"/>
</dbReference>
<name>A0ABX0TWG5_9SPHN</name>
<dbReference type="Pfam" id="PF00378">
    <property type="entry name" value="ECH_1"/>
    <property type="match status" value="1"/>
</dbReference>
<evidence type="ECO:0000313" key="2">
    <source>
        <dbReference type="EMBL" id="NIJ08742.1"/>
    </source>
</evidence>
<dbReference type="Proteomes" id="UP000727456">
    <property type="component" value="Unassembled WGS sequence"/>
</dbReference>
<reference evidence="2 3" key="1">
    <citation type="submission" date="2020-03" db="EMBL/GenBank/DDBJ databases">
        <title>Genomic Encyclopedia of Type Strains, Phase III (KMG-III): the genomes of soil and plant-associated and newly described type strains.</title>
        <authorList>
            <person name="Whitman W."/>
        </authorList>
    </citation>
    <scope>NUCLEOTIDE SEQUENCE [LARGE SCALE GENOMIC DNA]</scope>
    <source>
        <strain evidence="2 3">CECT 8804</strain>
    </source>
</reference>
<sequence length="228" mass="23863">MCDELNGDPAIRCAILTGDGSAFSAGGDIHAMRSKEGMFAGSGMALREAYRNNVHGIVRALYALDMPLIAAVNGPAVGLGCDIVCLADIRIAAATATFSVPFLKLGLLPGDGGAWLLPRAIGMSRAAELFFTGDSIDAETAALWGLVSRVVPLGRLTAEAERLAQKIASMPPHALRIAKSLMRAGQSASFDTLLEMSATTQALAHYSADHKEGIEALIDRRPPTFIGA</sequence>
<organism evidence="2 3">
    <name type="scientific">Sphingomonas vulcanisoli</name>
    <dbReference type="NCBI Taxonomy" id="1658060"/>
    <lineage>
        <taxon>Bacteria</taxon>
        <taxon>Pseudomonadati</taxon>
        <taxon>Pseudomonadota</taxon>
        <taxon>Alphaproteobacteria</taxon>
        <taxon>Sphingomonadales</taxon>
        <taxon>Sphingomonadaceae</taxon>
        <taxon>Sphingomonas</taxon>
    </lineage>
</organism>
<dbReference type="PANTHER" id="PTHR43459:SF1">
    <property type="entry name" value="EG:BACN32G11.4 PROTEIN"/>
    <property type="match status" value="1"/>
</dbReference>
<dbReference type="SUPFAM" id="SSF52096">
    <property type="entry name" value="ClpP/crotonase"/>
    <property type="match status" value="1"/>
</dbReference>
<gene>
    <name evidence="2" type="ORF">FHS31_002366</name>
</gene>
<dbReference type="InterPro" id="IPR001753">
    <property type="entry name" value="Enoyl-CoA_hydra/iso"/>
</dbReference>
<comment type="similarity">
    <text evidence="1">Belongs to the enoyl-CoA hydratase/isomerase family.</text>
</comment>
<evidence type="ECO:0000313" key="3">
    <source>
        <dbReference type="Proteomes" id="UP000727456"/>
    </source>
</evidence>
<comment type="caution">
    <text evidence="2">The sequence shown here is derived from an EMBL/GenBank/DDBJ whole genome shotgun (WGS) entry which is preliminary data.</text>
</comment>
<protein>
    <submittedName>
        <fullName evidence="2">Enoyl-CoA hydratase/carnithine racemase</fullName>
    </submittedName>
</protein>
<accession>A0ABX0TWG5</accession>
<dbReference type="InterPro" id="IPR029045">
    <property type="entry name" value="ClpP/crotonase-like_dom_sf"/>
</dbReference>
<evidence type="ECO:0000256" key="1">
    <source>
        <dbReference type="ARBA" id="ARBA00005254"/>
    </source>
</evidence>
<dbReference type="Gene3D" id="3.90.226.10">
    <property type="entry name" value="2-enoyl-CoA Hydratase, Chain A, domain 1"/>
    <property type="match status" value="1"/>
</dbReference>